<evidence type="ECO:0000256" key="1">
    <source>
        <dbReference type="SAM" id="SignalP"/>
    </source>
</evidence>
<keyword evidence="5" id="KW-1185">Reference proteome</keyword>
<proteinExistence type="predicted"/>
<accession>A0A517Z4V5</accession>
<feature type="domain" description="DUF1553" evidence="3">
    <location>
        <begin position="270"/>
        <end position="398"/>
    </location>
</feature>
<keyword evidence="1" id="KW-0732">Signal</keyword>
<dbReference type="Pfam" id="PF07587">
    <property type="entry name" value="PSD1"/>
    <property type="match status" value="1"/>
</dbReference>
<name>A0A517Z4V5_9PLAN</name>
<gene>
    <name evidence="4" type="ORF">Mal4_18240</name>
</gene>
<protein>
    <recommendedName>
        <fullName evidence="6">DUF1549 domain-containing protein</fullName>
    </recommendedName>
</protein>
<reference evidence="4 5" key="1">
    <citation type="submission" date="2019-02" db="EMBL/GenBank/DDBJ databases">
        <title>Deep-cultivation of Planctomycetes and their phenomic and genomic characterization uncovers novel biology.</title>
        <authorList>
            <person name="Wiegand S."/>
            <person name="Jogler M."/>
            <person name="Boedeker C."/>
            <person name="Pinto D."/>
            <person name="Vollmers J."/>
            <person name="Rivas-Marin E."/>
            <person name="Kohn T."/>
            <person name="Peeters S.H."/>
            <person name="Heuer A."/>
            <person name="Rast P."/>
            <person name="Oberbeckmann S."/>
            <person name="Bunk B."/>
            <person name="Jeske O."/>
            <person name="Meyerdierks A."/>
            <person name="Storesund J.E."/>
            <person name="Kallscheuer N."/>
            <person name="Luecker S."/>
            <person name="Lage O.M."/>
            <person name="Pohl T."/>
            <person name="Merkel B.J."/>
            <person name="Hornburger P."/>
            <person name="Mueller R.-W."/>
            <person name="Bruemmer F."/>
            <person name="Labrenz M."/>
            <person name="Spormann A.M."/>
            <person name="Op den Camp H."/>
            <person name="Overmann J."/>
            <person name="Amann R."/>
            <person name="Jetten M.S.M."/>
            <person name="Mascher T."/>
            <person name="Medema M.H."/>
            <person name="Devos D.P."/>
            <person name="Kaster A.-K."/>
            <person name="Ovreas L."/>
            <person name="Rohde M."/>
            <person name="Galperin M.Y."/>
            <person name="Jogler C."/>
        </authorList>
    </citation>
    <scope>NUCLEOTIDE SEQUENCE [LARGE SCALE GENOMIC DNA]</scope>
    <source>
        <strain evidence="4 5">Mal4</strain>
    </source>
</reference>
<evidence type="ECO:0000313" key="5">
    <source>
        <dbReference type="Proteomes" id="UP000320496"/>
    </source>
</evidence>
<dbReference type="Pfam" id="PF07583">
    <property type="entry name" value="PSCyt2"/>
    <property type="match status" value="1"/>
</dbReference>
<sequence precursor="true">MAYSRLLFGVVTALIAGVGSGAAAADPADEFALTARIDELLDQQWKADGIEPVRPASDAEFLRRVSLDLTGVTPTVSAVRGFLDDPDPNKRTKLIDRLLESPQHAVHFARIWREVMLPSSLNEQFRLGGAAAFERWLEQRFAENRPYDETVRDLLETTGNVNALGPGLFYQAVEFKPEELAASTSRTFLGVQIQCGQCHDHPFDRWTQKDFWGFAAYFAQLRRPDDAAQFRGQVVDTNTGEVTLPETDVVVMPRLLDGTPLDKTLLAGTRRQQLSRWLVSRNNPWFARATVNRAWALLFGRGFVNPVDDFGDHNPPSHPELLNLIAADFAGHDFDMRRLLQILTRTRAYQLSSEVTSDAALRRQAFAAMSVKSLTADQIYDSLQRATGRRIPATGQLSSSEAAARREFLARFEAPTQQATEFQGGIPQALAMLNGQLVADASHWEKSDLLVAVTDSPFLNDAGRVEILFLAALSRMPTADERLRFEQYIATPGGPFESSRRLADLLWALINSSEFIVNH</sequence>
<dbReference type="Proteomes" id="UP000320496">
    <property type="component" value="Chromosome"/>
</dbReference>
<evidence type="ECO:0000259" key="2">
    <source>
        <dbReference type="Pfam" id="PF07583"/>
    </source>
</evidence>
<evidence type="ECO:0000259" key="3">
    <source>
        <dbReference type="Pfam" id="PF07587"/>
    </source>
</evidence>
<evidence type="ECO:0000313" key="4">
    <source>
        <dbReference type="EMBL" id="QDU37510.1"/>
    </source>
</evidence>
<dbReference type="InterPro" id="IPR022655">
    <property type="entry name" value="DUF1553"/>
</dbReference>
<feature type="domain" description="DUF1549" evidence="2">
    <location>
        <begin position="36"/>
        <end position="222"/>
    </location>
</feature>
<dbReference type="OrthoDB" id="289126at2"/>
<dbReference type="PANTHER" id="PTHR35889:SF3">
    <property type="entry name" value="F-BOX DOMAIN-CONTAINING PROTEIN"/>
    <property type="match status" value="1"/>
</dbReference>
<dbReference type="EMBL" id="CP036275">
    <property type="protein sequence ID" value="QDU37510.1"/>
    <property type="molecule type" value="Genomic_DNA"/>
</dbReference>
<feature type="chain" id="PRO_5021765278" description="DUF1549 domain-containing protein" evidence="1">
    <location>
        <begin position="25"/>
        <end position="519"/>
    </location>
</feature>
<dbReference type="PANTHER" id="PTHR35889">
    <property type="entry name" value="CYCLOINULO-OLIGOSACCHARIDE FRUCTANOTRANSFERASE-RELATED"/>
    <property type="match status" value="1"/>
</dbReference>
<evidence type="ECO:0008006" key="6">
    <source>
        <dbReference type="Google" id="ProtNLM"/>
    </source>
</evidence>
<dbReference type="RefSeq" id="WP_145368386.1">
    <property type="nucleotide sequence ID" value="NZ_CP036275.1"/>
</dbReference>
<organism evidence="4 5">
    <name type="scientific">Maioricimonas rarisocia</name>
    <dbReference type="NCBI Taxonomy" id="2528026"/>
    <lineage>
        <taxon>Bacteria</taxon>
        <taxon>Pseudomonadati</taxon>
        <taxon>Planctomycetota</taxon>
        <taxon>Planctomycetia</taxon>
        <taxon>Planctomycetales</taxon>
        <taxon>Planctomycetaceae</taxon>
        <taxon>Maioricimonas</taxon>
    </lineage>
</organism>
<feature type="signal peptide" evidence="1">
    <location>
        <begin position="1"/>
        <end position="24"/>
    </location>
</feature>
<dbReference type="InterPro" id="IPR011444">
    <property type="entry name" value="DUF1549"/>
</dbReference>
<dbReference type="KEGG" id="mri:Mal4_18240"/>
<dbReference type="AlphaFoldDB" id="A0A517Z4V5"/>